<dbReference type="InterPro" id="IPR050465">
    <property type="entry name" value="UPF0194_transport"/>
</dbReference>
<evidence type="ECO:0000259" key="6">
    <source>
        <dbReference type="Pfam" id="PF25954"/>
    </source>
</evidence>
<dbReference type="Gene3D" id="2.40.30.170">
    <property type="match status" value="1"/>
</dbReference>
<dbReference type="InterPro" id="IPR058792">
    <property type="entry name" value="Beta-barrel_RND_2"/>
</dbReference>
<dbReference type="SUPFAM" id="SSF111369">
    <property type="entry name" value="HlyD-like secretion proteins"/>
    <property type="match status" value="2"/>
</dbReference>
<evidence type="ECO:0000313" key="7">
    <source>
        <dbReference type="EMBL" id="EIJ43613.1"/>
    </source>
</evidence>
<dbReference type="Gene3D" id="2.40.50.100">
    <property type="match status" value="1"/>
</dbReference>
<dbReference type="OrthoDB" id="9791520at2"/>
<name>I3CJ20_9GAMM</name>
<dbReference type="Pfam" id="PF25917">
    <property type="entry name" value="BSH_RND"/>
    <property type="match status" value="1"/>
</dbReference>
<protein>
    <submittedName>
        <fullName evidence="7">RND family efflux transporter, MFP subunit</fullName>
    </submittedName>
</protein>
<accession>I3CJ20</accession>
<dbReference type="InterPro" id="IPR058625">
    <property type="entry name" value="MdtA-like_BSH"/>
</dbReference>
<dbReference type="RefSeq" id="WP_002690927.1">
    <property type="nucleotide sequence ID" value="NZ_JH600070.1"/>
</dbReference>
<keyword evidence="3 4" id="KW-0175">Coiled coil</keyword>
<evidence type="ECO:0000256" key="1">
    <source>
        <dbReference type="ARBA" id="ARBA00004196"/>
    </source>
</evidence>
<keyword evidence="8" id="KW-1185">Reference proteome</keyword>
<feature type="domain" description="Multidrug resistance protein MdtA-like barrel-sandwich hybrid" evidence="5">
    <location>
        <begin position="60"/>
        <end position="224"/>
    </location>
</feature>
<dbReference type="NCBIfam" id="TIGR01730">
    <property type="entry name" value="RND_mfp"/>
    <property type="match status" value="1"/>
</dbReference>
<evidence type="ECO:0000313" key="8">
    <source>
        <dbReference type="Proteomes" id="UP000005744"/>
    </source>
</evidence>
<proteinExistence type="inferred from homology"/>
<dbReference type="AlphaFoldDB" id="I3CJ20"/>
<dbReference type="InterPro" id="IPR006143">
    <property type="entry name" value="RND_pump_MFP"/>
</dbReference>
<organism evidence="7 8">
    <name type="scientific">Beggiatoa alba B18LD</name>
    <dbReference type="NCBI Taxonomy" id="395493"/>
    <lineage>
        <taxon>Bacteria</taxon>
        <taxon>Pseudomonadati</taxon>
        <taxon>Pseudomonadota</taxon>
        <taxon>Gammaproteobacteria</taxon>
        <taxon>Thiotrichales</taxon>
        <taxon>Thiotrichaceae</taxon>
        <taxon>Beggiatoa</taxon>
    </lineage>
</organism>
<evidence type="ECO:0000256" key="3">
    <source>
        <dbReference type="ARBA" id="ARBA00023054"/>
    </source>
</evidence>
<sequence>MKKLVWGLLIIAIGAGATWWYKLNGQETPKQALTVQTTEIAMGNVRQVVSTSGSVRALITVSVGSQLSGQITELYADFNSEVKKDQVIARLDDSTYRTRVNQAKANLGVAEASIKLQQANIESAKITAANTEREYQRNKSLQAKGSVSESALDSSRATFLVAQANVEIARAQLENAQANLKQVKAALESAEIDLARTYIRSPINGTVVKRSVDVGQTVAASLSAPELFTIAQDLRQVQIDAQVDEADIGRVSNNAPVSFTVDAYPEQHFKGTIEQIRLAATELDNVVTYTVVISAENPQKILLPGMTANVEIVTGERRNVMVLPNEALRFRPSNAFKASLANNSNSNYSERQLRLITLLKNELNLPAETLQKALAVIDQHREVRADGTNNMAPPDPFGSNAAPSLNAGPTMQALREILNDEQYTRLQTLQEGMKNRRFSDIWIQKPDGIRAYYVEQGVSDDQKTEILSAEVKAGDKVITKVNTTGRR</sequence>
<evidence type="ECO:0000259" key="5">
    <source>
        <dbReference type="Pfam" id="PF25917"/>
    </source>
</evidence>
<comment type="similarity">
    <text evidence="2">Belongs to the membrane fusion protein (MFP) (TC 8.A.1) family.</text>
</comment>
<dbReference type="Proteomes" id="UP000005744">
    <property type="component" value="Unassembled WGS sequence"/>
</dbReference>
<dbReference type="GO" id="GO:0016020">
    <property type="term" value="C:membrane"/>
    <property type="evidence" value="ECO:0007669"/>
    <property type="project" value="InterPro"/>
</dbReference>
<dbReference type="GO" id="GO:0030313">
    <property type="term" value="C:cell envelope"/>
    <property type="evidence" value="ECO:0007669"/>
    <property type="project" value="UniProtKB-SubCell"/>
</dbReference>
<evidence type="ECO:0000256" key="2">
    <source>
        <dbReference type="ARBA" id="ARBA00009477"/>
    </source>
</evidence>
<evidence type="ECO:0000256" key="4">
    <source>
        <dbReference type="SAM" id="Coils"/>
    </source>
</evidence>
<dbReference type="Pfam" id="PF25954">
    <property type="entry name" value="Beta-barrel_RND_2"/>
    <property type="match status" value="1"/>
</dbReference>
<feature type="domain" description="CusB-like beta-barrel" evidence="6">
    <location>
        <begin position="239"/>
        <end position="313"/>
    </location>
</feature>
<dbReference type="STRING" id="395493.BegalDRAFT_2778"/>
<feature type="coiled-coil region" evidence="4">
    <location>
        <begin position="159"/>
        <end position="193"/>
    </location>
</feature>
<comment type="subcellular location">
    <subcellularLocation>
        <location evidence="1">Cell envelope</location>
    </subcellularLocation>
</comment>
<dbReference type="GO" id="GO:0022857">
    <property type="term" value="F:transmembrane transporter activity"/>
    <property type="evidence" value="ECO:0007669"/>
    <property type="project" value="InterPro"/>
</dbReference>
<dbReference type="PANTHER" id="PTHR32347:SF14">
    <property type="entry name" value="EFFLUX SYSTEM COMPONENT YKNX-RELATED"/>
    <property type="match status" value="1"/>
</dbReference>
<reference evidence="7 8" key="1">
    <citation type="submission" date="2011-11" db="EMBL/GenBank/DDBJ databases">
        <title>Improved High-Quality Draft sequence of Beggiatoa alba B18lD.</title>
        <authorList>
            <consortium name="US DOE Joint Genome Institute"/>
            <person name="Lucas S."/>
            <person name="Han J."/>
            <person name="Lapidus A."/>
            <person name="Cheng J.-F."/>
            <person name="Goodwin L."/>
            <person name="Pitluck S."/>
            <person name="Peters L."/>
            <person name="Mikhailova N."/>
            <person name="Held B."/>
            <person name="Detter J.C."/>
            <person name="Han C."/>
            <person name="Tapia R."/>
            <person name="Land M."/>
            <person name="Hauser L."/>
            <person name="Kyrpides N."/>
            <person name="Ivanova N."/>
            <person name="Pagani I."/>
            <person name="Samuel K."/>
            <person name="Teske A."/>
            <person name="Mueller J."/>
            <person name="Woyke T."/>
        </authorList>
    </citation>
    <scope>NUCLEOTIDE SEQUENCE [LARGE SCALE GENOMIC DNA]</scope>
    <source>
        <strain evidence="7 8">B18LD</strain>
    </source>
</reference>
<dbReference type="eggNOG" id="COG0845">
    <property type="taxonomic scope" value="Bacteria"/>
</dbReference>
<dbReference type="EMBL" id="JH600070">
    <property type="protein sequence ID" value="EIJ43613.1"/>
    <property type="molecule type" value="Genomic_DNA"/>
</dbReference>
<dbReference type="PANTHER" id="PTHR32347">
    <property type="entry name" value="EFFLUX SYSTEM COMPONENT YKNX-RELATED"/>
    <property type="match status" value="1"/>
</dbReference>
<dbReference type="HOGENOM" id="CLU_018816_14_1_6"/>
<dbReference type="Gene3D" id="1.10.287.470">
    <property type="entry name" value="Helix hairpin bin"/>
    <property type="match status" value="1"/>
</dbReference>
<gene>
    <name evidence="7" type="ORF">BegalDRAFT_2778</name>
</gene>